<keyword evidence="1" id="KW-1133">Transmembrane helix</keyword>
<sequence length="193" mass="22499">MRPIDKCSDFLCFFRTDNSSTECSFRISVYQQIYKIFHILMISSSRGIGINRRFFEQFCLLFEIFGYPYFYCATFNIRQLIIWSAVHFHSIIIIKIYGAVVHKVSRKVGTHIGTHTQHRSPVGQVELLKITFSGNHIVVGVKYFATHRFYFFGYGRDFLLQIGSVADEHGNHDQSDDPKGCVQTFFTHEFVKQ</sequence>
<proteinExistence type="predicted"/>
<dbReference type="EMBL" id="VSSQ01022298">
    <property type="protein sequence ID" value="MPM68516.1"/>
    <property type="molecule type" value="Genomic_DNA"/>
</dbReference>
<accession>A0A645BT17</accession>
<organism evidence="2">
    <name type="scientific">bioreactor metagenome</name>
    <dbReference type="NCBI Taxonomy" id="1076179"/>
    <lineage>
        <taxon>unclassified sequences</taxon>
        <taxon>metagenomes</taxon>
        <taxon>ecological metagenomes</taxon>
    </lineage>
</organism>
<feature type="transmembrane region" description="Helical" evidence="1">
    <location>
        <begin position="54"/>
        <end position="71"/>
    </location>
</feature>
<comment type="caution">
    <text evidence="2">The sequence shown here is derived from an EMBL/GenBank/DDBJ whole genome shotgun (WGS) entry which is preliminary data.</text>
</comment>
<dbReference type="AlphaFoldDB" id="A0A645BT17"/>
<keyword evidence="1" id="KW-0812">Transmembrane</keyword>
<keyword evidence="1" id="KW-0472">Membrane</keyword>
<feature type="transmembrane region" description="Helical" evidence="1">
    <location>
        <begin position="77"/>
        <end position="97"/>
    </location>
</feature>
<reference evidence="2" key="1">
    <citation type="submission" date="2019-08" db="EMBL/GenBank/DDBJ databases">
        <authorList>
            <person name="Kucharzyk K."/>
            <person name="Murdoch R.W."/>
            <person name="Higgins S."/>
            <person name="Loffler F."/>
        </authorList>
    </citation>
    <scope>NUCLEOTIDE SEQUENCE</scope>
</reference>
<name>A0A645BT17_9ZZZZ</name>
<protein>
    <submittedName>
        <fullName evidence="2">Uncharacterized protein</fullName>
    </submittedName>
</protein>
<evidence type="ECO:0000256" key="1">
    <source>
        <dbReference type="SAM" id="Phobius"/>
    </source>
</evidence>
<gene>
    <name evidence="2" type="ORF">SDC9_115449</name>
</gene>
<evidence type="ECO:0000313" key="2">
    <source>
        <dbReference type="EMBL" id="MPM68516.1"/>
    </source>
</evidence>